<evidence type="ECO:0000256" key="1">
    <source>
        <dbReference type="ARBA" id="ARBA00004123"/>
    </source>
</evidence>
<keyword evidence="5" id="KW-0539">Nucleus</keyword>
<feature type="compositionally biased region" description="Basic and acidic residues" evidence="6">
    <location>
        <begin position="108"/>
        <end position="131"/>
    </location>
</feature>
<feature type="compositionally biased region" description="Basic residues" evidence="6">
    <location>
        <begin position="10"/>
        <end position="22"/>
    </location>
</feature>
<sequence length="612" mass="67710">MAPTSDKSKPSKSHGRDRRSKSRNTTPVPVSVTVEPTHTSLYLNTSLNPLIVNPTITLEDVLDRNGTSPNIPSSVALGSMQDKIKDSFVNQLKQRGETCDRALREVTAKRKEHEEQERNKESQNLEAEERKRKLKKMSKRASEDRPLAVGAHGLARQDGVDVHKETSSSISSPVSQAPPSAGTAPADGAPSPTNSDASHQPPPMKPVPKFQTFGPNPVEFDDPTVYHIRDITPGMSDEEKKEILCVNVFPKSDLHDLTAGTPPDQDFSAGKAQSQVTATAFGHYVEPYIRPLTEEDAAFLKERGDRITPFVLPPRGPRSYKEIWAEEDGGMAIDPSSEHYPPYDPRGSYDQMGDDQLEQNNISVGPVVSRLLATLRPERRESTNEPNGVNGDSGAMDIDGETQQPPNGLSPATHMPESEAPGWKAPPQVGKGDYQSLDDRMLQELRYIGFLAPEDTPNYVGHYDDEVAARLRLLQSELRKQSIINGARKARISELTSDRMAMQEYQQIADDLDNQLNAAYLKRNRNMGKGKKIQKRPGGAGGGSHPVAGGTQRPAVGEPIRMLMDRKATWNSVIGPVVDYGKAKLPEESIFKEEIMREYMRKEEEGWNEQEE</sequence>
<dbReference type="GeneID" id="54482098"/>
<name>A0A6A6W7J4_9PEZI</name>
<feature type="region of interest" description="Disordered" evidence="6">
    <location>
        <begin position="526"/>
        <end position="555"/>
    </location>
</feature>
<keyword evidence="4" id="KW-0804">Transcription</keyword>
<evidence type="ECO:0000313" key="8">
    <source>
        <dbReference type="Proteomes" id="UP000799437"/>
    </source>
</evidence>
<dbReference type="GO" id="GO:0006357">
    <property type="term" value="P:regulation of transcription by RNA polymerase II"/>
    <property type="evidence" value="ECO:0007669"/>
    <property type="project" value="TreeGrafter"/>
</dbReference>
<evidence type="ECO:0000313" key="7">
    <source>
        <dbReference type="EMBL" id="KAF2758603.1"/>
    </source>
</evidence>
<dbReference type="EMBL" id="ML996571">
    <property type="protein sequence ID" value="KAF2758603.1"/>
    <property type="molecule type" value="Genomic_DNA"/>
</dbReference>
<dbReference type="PANTHER" id="PTHR13556">
    <property type="entry name" value="TRANSCRIPTIONAL ADAPTER 3-RELATED"/>
    <property type="match status" value="1"/>
</dbReference>
<accession>A0A6A6W7J4</accession>
<evidence type="ECO:0000256" key="3">
    <source>
        <dbReference type="ARBA" id="ARBA00023015"/>
    </source>
</evidence>
<protein>
    <recommendedName>
        <fullName evidence="9">Transcriptional regulator Ngg1</fullName>
    </recommendedName>
</protein>
<organism evidence="7 8">
    <name type="scientific">Pseudovirgaria hyperparasitica</name>
    <dbReference type="NCBI Taxonomy" id="470096"/>
    <lineage>
        <taxon>Eukaryota</taxon>
        <taxon>Fungi</taxon>
        <taxon>Dikarya</taxon>
        <taxon>Ascomycota</taxon>
        <taxon>Pezizomycotina</taxon>
        <taxon>Dothideomycetes</taxon>
        <taxon>Dothideomycetes incertae sedis</taxon>
        <taxon>Acrospermales</taxon>
        <taxon>Acrospermaceae</taxon>
        <taxon>Pseudovirgaria</taxon>
    </lineage>
</organism>
<proteinExistence type="inferred from homology"/>
<keyword evidence="8" id="KW-1185">Reference proteome</keyword>
<feature type="region of interest" description="Disordered" evidence="6">
    <location>
        <begin position="1"/>
        <end position="33"/>
    </location>
</feature>
<evidence type="ECO:0000256" key="4">
    <source>
        <dbReference type="ARBA" id="ARBA00023163"/>
    </source>
</evidence>
<dbReference type="OrthoDB" id="1232at2759"/>
<feature type="region of interest" description="Disordered" evidence="6">
    <location>
        <begin position="108"/>
        <end position="212"/>
    </location>
</feature>
<feature type="region of interest" description="Disordered" evidence="6">
    <location>
        <begin position="375"/>
        <end position="429"/>
    </location>
</feature>
<gene>
    <name evidence="7" type="ORF">EJ05DRAFT_358704</name>
</gene>
<feature type="compositionally biased region" description="Low complexity" evidence="6">
    <location>
        <begin position="167"/>
        <end position="180"/>
    </location>
</feature>
<comment type="similarity">
    <text evidence="2">Belongs to the NGG1 family.</text>
</comment>
<dbReference type="GO" id="GO:0005634">
    <property type="term" value="C:nucleus"/>
    <property type="evidence" value="ECO:0007669"/>
    <property type="project" value="UniProtKB-SubCell"/>
</dbReference>
<dbReference type="GO" id="GO:0000124">
    <property type="term" value="C:SAGA complex"/>
    <property type="evidence" value="ECO:0007669"/>
    <property type="project" value="TreeGrafter"/>
</dbReference>
<reference evidence="7" key="1">
    <citation type="journal article" date="2020" name="Stud. Mycol.">
        <title>101 Dothideomycetes genomes: a test case for predicting lifestyles and emergence of pathogens.</title>
        <authorList>
            <person name="Haridas S."/>
            <person name="Albert R."/>
            <person name="Binder M."/>
            <person name="Bloem J."/>
            <person name="Labutti K."/>
            <person name="Salamov A."/>
            <person name="Andreopoulos B."/>
            <person name="Baker S."/>
            <person name="Barry K."/>
            <person name="Bills G."/>
            <person name="Bluhm B."/>
            <person name="Cannon C."/>
            <person name="Castanera R."/>
            <person name="Culley D."/>
            <person name="Daum C."/>
            <person name="Ezra D."/>
            <person name="Gonzalez J."/>
            <person name="Henrissat B."/>
            <person name="Kuo A."/>
            <person name="Liang C."/>
            <person name="Lipzen A."/>
            <person name="Lutzoni F."/>
            <person name="Magnuson J."/>
            <person name="Mondo S."/>
            <person name="Nolan M."/>
            <person name="Ohm R."/>
            <person name="Pangilinan J."/>
            <person name="Park H.-J."/>
            <person name="Ramirez L."/>
            <person name="Alfaro M."/>
            <person name="Sun H."/>
            <person name="Tritt A."/>
            <person name="Yoshinaga Y."/>
            <person name="Zwiers L.-H."/>
            <person name="Turgeon B."/>
            <person name="Goodwin S."/>
            <person name="Spatafora J."/>
            <person name="Crous P."/>
            <person name="Grigoriev I."/>
        </authorList>
    </citation>
    <scope>NUCLEOTIDE SEQUENCE</scope>
    <source>
        <strain evidence="7">CBS 121739</strain>
    </source>
</reference>
<dbReference type="InterPro" id="IPR019340">
    <property type="entry name" value="Histone_AcTrfase_su3"/>
</dbReference>
<comment type="subcellular location">
    <subcellularLocation>
        <location evidence="1">Nucleus</location>
    </subcellularLocation>
</comment>
<dbReference type="RefSeq" id="XP_033601054.1">
    <property type="nucleotide sequence ID" value="XM_033741044.1"/>
</dbReference>
<dbReference type="Pfam" id="PF10198">
    <property type="entry name" value="Ada3"/>
    <property type="match status" value="1"/>
</dbReference>
<feature type="compositionally biased region" description="Basic residues" evidence="6">
    <location>
        <begin position="526"/>
        <end position="535"/>
    </location>
</feature>
<dbReference type="Proteomes" id="UP000799437">
    <property type="component" value="Unassembled WGS sequence"/>
</dbReference>
<evidence type="ECO:0008006" key="9">
    <source>
        <dbReference type="Google" id="ProtNLM"/>
    </source>
</evidence>
<dbReference type="AlphaFoldDB" id="A0A6A6W7J4"/>
<dbReference type="GO" id="GO:0003713">
    <property type="term" value="F:transcription coactivator activity"/>
    <property type="evidence" value="ECO:0007669"/>
    <property type="project" value="TreeGrafter"/>
</dbReference>
<evidence type="ECO:0000256" key="2">
    <source>
        <dbReference type="ARBA" id="ARBA00005330"/>
    </source>
</evidence>
<keyword evidence="3" id="KW-0805">Transcription regulation</keyword>
<evidence type="ECO:0000256" key="6">
    <source>
        <dbReference type="SAM" id="MobiDB-lite"/>
    </source>
</evidence>
<evidence type="ECO:0000256" key="5">
    <source>
        <dbReference type="ARBA" id="ARBA00023242"/>
    </source>
</evidence>
<dbReference type="PANTHER" id="PTHR13556:SF2">
    <property type="entry name" value="TRANSCRIPTIONAL ADAPTER 3"/>
    <property type="match status" value="1"/>
</dbReference>